<dbReference type="RefSeq" id="WP_140457865.1">
    <property type="nucleotide sequence ID" value="NZ_BAABFI010000001.1"/>
</dbReference>
<accession>A0A7Y9FG02</accession>
<name>A0A7Y9FG02_9CELL</name>
<reference evidence="2 3" key="1">
    <citation type="submission" date="2020-07" db="EMBL/GenBank/DDBJ databases">
        <title>Sequencing the genomes of 1000 actinobacteria strains.</title>
        <authorList>
            <person name="Klenk H.-P."/>
        </authorList>
    </citation>
    <scope>NUCLEOTIDE SEQUENCE [LARGE SCALE GENOMIC DNA]</scope>
    <source>
        <strain evidence="2 3">DSM 24482</strain>
    </source>
</reference>
<evidence type="ECO:0000313" key="3">
    <source>
        <dbReference type="Proteomes" id="UP000577956"/>
    </source>
</evidence>
<sequence length="149" mass="15877">MTTDEPVWSEPQPVPDGTWHRTATVRCAHRGCPDGTLVVNVMTKEDGPVPPSTQALVTHVGATAREVLDDALAYLVATARADPSSVGLDGDAVVEVALVELSLVVDESDEWLVHVGECPFPAADPYGIAVRMRGLQPVGLELLEDVQEL</sequence>
<dbReference type="Proteomes" id="UP000618382">
    <property type="component" value="Unassembled WGS sequence"/>
</dbReference>
<dbReference type="AlphaFoldDB" id="A0A7Y9FG02"/>
<evidence type="ECO:0000313" key="2">
    <source>
        <dbReference type="EMBL" id="NYD86197.1"/>
    </source>
</evidence>
<organism evidence="2 3">
    <name type="scientific">Cellulomonas oligotrophica</name>
    <dbReference type="NCBI Taxonomy" id="931536"/>
    <lineage>
        <taxon>Bacteria</taxon>
        <taxon>Bacillati</taxon>
        <taxon>Actinomycetota</taxon>
        <taxon>Actinomycetes</taxon>
        <taxon>Micrococcales</taxon>
        <taxon>Cellulomonadaceae</taxon>
        <taxon>Cellulomonas</taxon>
    </lineage>
</organism>
<evidence type="ECO:0000313" key="1">
    <source>
        <dbReference type="EMBL" id="GIG34290.1"/>
    </source>
</evidence>
<proteinExistence type="predicted"/>
<keyword evidence="4" id="KW-1185">Reference proteome</keyword>
<reference evidence="1 4" key="2">
    <citation type="submission" date="2021-01" db="EMBL/GenBank/DDBJ databases">
        <title>Whole genome shotgun sequence of Cellulomonas oligotrophica NBRC 109435.</title>
        <authorList>
            <person name="Komaki H."/>
            <person name="Tamura T."/>
        </authorList>
    </citation>
    <scope>NUCLEOTIDE SEQUENCE [LARGE SCALE GENOMIC DNA]</scope>
    <source>
        <strain evidence="1 4">NBRC 109435</strain>
    </source>
</reference>
<comment type="caution">
    <text evidence="2">The sequence shown here is derived from an EMBL/GenBank/DDBJ whole genome shotgun (WGS) entry which is preliminary data.</text>
</comment>
<dbReference type="EMBL" id="JACCBK010000001">
    <property type="protein sequence ID" value="NYD86197.1"/>
    <property type="molecule type" value="Genomic_DNA"/>
</dbReference>
<evidence type="ECO:0000313" key="4">
    <source>
        <dbReference type="Proteomes" id="UP000618382"/>
    </source>
</evidence>
<dbReference type="EMBL" id="BONN01000015">
    <property type="protein sequence ID" value="GIG34290.1"/>
    <property type="molecule type" value="Genomic_DNA"/>
</dbReference>
<gene>
    <name evidence="2" type="ORF">BKA21_001746</name>
    <name evidence="1" type="ORF">Col01nite_34490</name>
</gene>
<dbReference type="Proteomes" id="UP000577956">
    <property type="component" value="Unassembled WGS sequence"/>
</dbReference>
<protein>
    <submittedName>
        <fullName evidence="2">Uncharacterized protein</fullName>
    </submittedName>
</protein>